<comment type="caution">
    <text evidence="1">The sequence shown here is derived from an EMBL/GenBank/DDBJ whole genome shotgun (WGS) entry which is preliminary data.</text>
</comment>
<proteinExistence type="predicted"/>
<evidence type="ECO:0000313" key="2">
    <source>
        <dbReference type="Proteomes" id="UP001186047"/>
    </source>
</evidence>
<organism evidence="1 2">
    <name type="scientific">Lactococcus lactis</name>
    <dbReference type="NCBI Taxonomy" id="1358"/>
    <lineage>
        <taxon>Bacteria</taxon>
        <taxon>Bacillati</taxon>
        <taxon>Bacillota</taxon>
        <taxon>Bacilli</taxon>
        <taxon>Lactobacillales</taxon>
        <taxon>Streptococcaceae</taxon>
        <taxon>Lactococcus</taxon>
    </lineage>
</organism>
<evidence type="ECO:0008006" key="3">
    <source>
        <dbReference type="Google" id="ProtNLM"/>
    </source>
</evidence>
<sequence length="110" mass="12482">MKLKDLQLMDQNIIRILANHKGIDRAIRGEVLAQTLNIDIRTLQSRISSLQKKRCAIGTIEGLGYFIPSDEAERTAGITKKEEMGFSIHDAVAGYRRADLEWITELLEEQ</sequence>
<dbReference type="Gene3D" id="1.10.10.10">
    <property type="entry name" value="Winged helix-like DNA-binding domain superfamily/Winged helix DNA-binding domain"/>
    <property type="match status" value="1"/>
</dbReference>
<dbReference type="RefSeq" id="WP_317059019.1">
    <property type="nucleotide sequence ID" value="NZ_JAWHVL010000011.1"/>
</dbReference>
<protein>
    <recommendedName>
        <fullName evidence="3">HTH domain-containing protein</fullName>
    </recommendedName>
</protein>
<dbReference type="InterPro" id="IPR036388">
    <property type="entry name" value="WH-like_DNA-bd_sf"/>
</dbReference>
<evidence type="ECO:0000313" key="1">
    <source>
        <dbReference type="EMBL" id="MDV2632211.1"/>
    </source>
</evidence>
<name>A0AAE4SZJ4_9LACT</name>
<accession>A0AAE4SZJ4</accession>
<reference evidence="1" key="1">
    <citation type="submission" date="2023-10" db="EMBL/GenBank/DDBJ databases">
        <title>Production of high quality cheese from raw caw milk (raw cheese).</title>
        <authorList>
            <person name="Samouris G."/>
        </authorList>
    </citation>
    <scope>NUCLEOTIDE SEQUENCE</scope>
    <source>
        <strain evidence="1">M17-3</strain>
    </source>
</reference>
<dbReference type="Proteomes" id="UP001186047">
    <property type="component" value="Unassembled WGS sequence"/>
</dbReference>
<gene>
    <name evidence="1" type="ORF">RZO31_04880</name>
</gene>
<dbReference type="AlphaFoldDB" id="A0AAE4SZJ4"/>
<dbReference type="EMBL" id="JAWHVL010000011">
    <property type="protein sequence ID" value="MDV2632211.1"/>
    <property type="molecule type" value="Genomic_DNA"/>
</dbReference>